<evidence type="ECO:0008006" key="7">
    <source>
        <dbReference type="Google" id="ProtNLM"/>
    </source>
</evidence>
<dbReference type="PANTHER" id="PTHR31109">
    <property type="entry name" value="PROTEIN FAM207A"/>
    <property type="match status" value="1"/>
</dbReference>
<keyword evidence="6" id="KW-1185">Reference proteome</keyword>
<evidence type="ECO:0000256" key="1">
    <source>
        <dbReference type="ARBA" id="ARBA00004604"/>
    </source>
</evidence>
<sequence length="187" mass="21536">MGKSRQDSLAKSERKLDKKVQFYSKVRDTVASLNAQKSITKVFFVNVFLLGVCYTRVCCEYNNYEAIHVNQKNNLRSRQKKLKAYDLTSLSDFLPELKATKRPIPEPELKLNCKSRQKIILKERKQLHMVLNHAAFRSDPLEAIHQHLQSTQPVVEEKPKKKANKNGSRKAKEKKLRGSAAPQSMDL</sequence>
<dbReference type="OrthoDB" id="18703at2759"/>
<evidence type="ECO:0000256" key="4">
    <source>
        <dbReference type="SAM" id="MobiDB-lite"/>
    </source>
</evidence>
<evidence type="ECO:0000313" key="6">
    <source>
        <dbReference type="Proteomes" id="UP001141552"/>
    </source>
</evidence>
<evidence type="ECO:0000313" key="5">
    <source>
        <dbReference type="EMBL" id="KAJ4830725.1"/>
    </source>
</evidence>
<dbReference type="InterPro" id="IPR028160">
    <property type="entry name" value="Slx9-like"/>
</dbReference>
<name>A0A9Q0FFX1_9ROSI</name>
<reference evidence="5" key="1">
    <citation type="submission" date="2022-02" db="EMBL/GenBank/DDBJ databases">
        <authorList>
            <person name="Henning P.M."/>
            <person name="McCubbin A.G."/>
            <person name="Shore J.S."/>
        </authorList>
    </citation>
    <scope>NUCLEOTIDE SEQUENCE</scope>
    <source>
        <strain evidence="5">F60SS</strain>
        <tissue evidence="5">Leaves</tissue>
    </source>
</reference>
<reference evidence="5" key="2">
    <citation type="journal article" date="2023" name="Plants (Basel)">
        <title>Annotation of the Turnera subulata (Passifloraceae) Draft Genome Reveals the S-Locus Evolved after the Divergence of Turneroideae from Passifloroideae in a Stepwise Manner.</title>
        <authorList>
            <person name="Henning P.M."/>
            <person name="Roalson E.H."/>
            <person name="Mir W."/>
            <person name="McCubbin A.G."/>
            <person name="Shore J.S."/>
        </authorList>
    </citation>
    <scope>NUCLEOTIDE SEQUENCE</scope>
    <source>
        <strain evidence="5">F60SS</strain>
    </source>
</reference>
<proteinExistence type="inferred from homology"/>
<dbReference type="AlphaFoldDB" id="A0A9Q0FFX1"/>
<dbReference type="Proteomes" id="UP001141552">
    <property type="component" value="Unassembled WGS sequence"/>
</dbReference>
<keyword evidence="3" id="KW-0539">Nucleus</keyword>
<dbReference type="GO" id="GO:0030686">
    <property type="term" value="C:90S preribosome"/>
    <property type="evidence" value="ECO:0007669"/>
    <property type="project" value="InterPro"/>
</dbReference>
<comment type="similarity">
    <text evidence="2">Belongs to the SLX9 family.</text>
</comment>
<dbReference type="GO" id="GO:0005730">
    <property type="term" value="C:nucleolus"/>
    <property type="evidence" value="ECO:0007669"/>
    <property type="project" value="UniProtKB-SubCell"/>
</dbReference>
<accession>A0A9Q0FFX1</accession>
<dbReference type="GO" id="GO:0030688">
    <property type="term" value="C:preribosome, small subunit precursor"/>
    <property type="evidence" value="ECO:0007669"/>
    <property type="project" value="InterPro"/>
</dbReference>
<feature type="compositionally biased region" description="Basic residues" evidence="4">
    <location>
        <begin position="160"/>
        <end position="177"/>
    </location>
</feature>
<comment type="caution">
    <text evidence="5">The sequence shown here is derived from an EMBL/GenBank/DDBJ whole genome shotgun (WGS) entry which is preliminary data.</text>
</comment>
<dbReference type="PANTHER" id="PTHR31109:SF2">
    <property type="entry name" value="RIBOSOME BIOGENESIS PROTEIN SLX9 HOMOLOG"/>
    <property type="match status" value="1"/>
</dbReference>
<gene>
    <name evidence="5" type="ORF">Tsubulata_015598</name>
</gene>
<evidence type="ECO:0000256" key="3">
    <source>
        <dbReference type="ARBA" id="ARBA00023242"/>
    </source>
</evidence>
<dbReference type="Pfam" id="PF15341">
    <property type="entry name" value="SLX9"/>
    <property type="match status" value="1"/>
</dbReference>
<evidence type="ECO:0000256" key="2">
    <source>
        <dbReference type="ARBA" id="ARBA00011022"/>
    </source>
</evidence>
<dbReference type="GO" id="GO:0000462">
    <property type="term" value="P:maturation of SSU-rRNA from tricistronic rRNA transcript (SSU-rRNA, 5.8S rRNA, LSU-rRNA)"/>
    <property type="evidence" value="ECO:0007669"/>
    <property type="project" value="InterPro"/>
</dbReference>
<dbReference type="EMBL" id="JAKUCV010005549">
    <property type="protein sequence ID" value="KAJ4830725.1"/>
    <property type="molecule type" value="Genomic_DNA"/>
</dbReference>
<comment type="subcellular location">
    <subcellularLocation>
        <location evidence="1">Nucleus</location>
        <location evidence="1">Nucleolus</location>
    </subcellularLocation>
</comment>
<protein>
    <recommendedName>
        <fullName evidence="7">Ribosome biogenesis protein slx9-like</fullName>
    </recommendedName>
</protein>
<feature type="region of interest" description="Disordered" evidence="4">
    <location>
        <begin position="149"/>
        <end position="187"/>
    </location>
</feature>
<organism evidence="5 6">
    <name type="scientific">Turnera subulata</name>
    <dbReference type="NCBI Taxonomy" id="218843"/>
    <lineage>
        <taxon>Eukaryota</taxon>
        <taxon>Viridiplantae</taxon>
        <taxon>Streptophyta</taxon>
        <taxon>Embryophyta</taxon>
        <taxon>Tracheophyta</taxon>
        <taxon>Spermatophyta</taxon>
        <taxon>Magnoliopsida</taxon>
        <taxon>eudicotyledons</taxon>
        <taxon>Gunneridae</taxon>
        <taxon>Pentapetalae</taxon>
        <taxon>rosids</taxon>
        <taxon>fabids</taxon>
        <taxon>Malpighiales</taxon>
        <taxon>Passifloraceae</taxon>
        <taxon>Turnera</taxon>
    </lineage>
</organism>